<gene>
    <name evidence="1" type="ORF">CJ255_16335</name>
</gene>
<dbReference type="OrthoDB" id="165374at2"/>
<dbReference type="AlphaFoldDB" id="A0A2A6RFX7"/>
<name>A0A2A6RFX7_9CHLR</name>
<evidence type="ECO:0000313" key="1">
    <source>
        <dbReference type="EMBL" id="PDW01977.1"/>
    </source>
</evidence>
<protein>
    <submittedName>
        <fullName evidence="1">TIGR03984 family CRISPR-associated protein</fullName>
    </submittedName>
</protein>
<evidence type="ECO:0000313" key="2">
    <source>
        <dbReference type="Proteomes" id="UP000220527"/>
    </source>
</evidence>
<keyword evidence="2" id="KW-1185">Reference proteome</keyword>
<reference evidence="2" key="1">
    <citation type="submission" date="2017-08" db="EMBL/GenBank/DDBJ databases">
        <authorList>
            <person name="Grouzdev D.S."/>
            <person name="Gaisin V.A."/>
            <person name="Rysina M.S."/>
            <person name="Gorlenko V.M."/>
        </authorList>
    </citation>
    <scope>NUCLEOTIDE SEQUENCE [LARGE SCALE GENOMIC DNA]</scope>
    <source>
        <strain evidence="2">Kir15-3F</strain>
    </source>
</reference>
<proteinExistence type="predicted"/>
<dbReference type="NCBIfam" id="TIGR03984">
    <property type="entry name" value="CRISPR-associated protein Csx19"/>
    <property type="match status" value="1"/>
</dbReference>
<comment type="caution">
    <text evidence="1">The sequence shown here is derived from an EMBL/GenBank/DDBJ whole genome shotgun (WGS) entry which is preliminary data.</text>
</comment>
<dbReference type="InterPro" id="IPR023815">
    <property type="entry name" value="CRISPR-assoc_Csx19"/>
</dbReference>
<accession>A0A2A6RFX7</accession>
<sequence>MMRARNGRSLATRVNSSFQLRHARCLRATLSRCKSQRSAAVKRELKTNQRTTRRDVALSDADDLRAWLTAQAVQHGLRWLLAHADNGIIWGEVREGQLKLASEALGLQELRLARATLQQARLFGPNGELRLWQGPKGLQAHLCHDEPDESHTTPSYFDETYLLWGTHRERSNDGFSLLLEGAQGIRHTPPLAFNPNEDTQRAKLLVRHYVKADATGVVRVVASRLVELQPPG</sequence>
<organism evidence="1 2">
    <name type="scientific">Candidatus Viridilinea mediisalina</name>
    <dbReference type="NCBI Taxonomy" id="2024553"/>
    <lineage>
        <taxon>Bacteria</taxon>
        <taxon>Bacillati</taxon>
        <taxon>Chloroflexota</taxon>
        <taxon>Chloroflexia</taxon>
        <taxon>Chloroflexales</taxon>
        <taxon>Chloroflexineae</taxon>
        <taxon>Oscillochloridaceae</taxon>
        <taxon>Candidatus Viridilinea</taxon>
    </lineage>
</organism>
<dbReference type="EMBL" id="NQWI01000095">
    <property type="protein sequence ID" value="PDW01977.1"/>
    <property type="molecule type" value="Genomic_DNA"/>
</dbReference>
<dbReference type="Proteomes" id="UP000220527">
    <property type="component" value="Unassembled WGS sequence"/>
</dbReference>